<dbReference type="AlphaFoldDB" id="A0A3M7R605"/>
<sequence>MYSTDHSVELNDFKILKDLILKNLPESKGKYFLCYRSLLYLLKFNLNNYDKNFLDLCFYDPKATTHHAISNIHYVLGYSQLDILLSNLTQQNADLSYEFNIFYGFYKVSYRSASIFLFLFIKASATYLEFESISRFGILYTQFNQIVKSHFLPMQDLNARPKVSFLNNIPSYMVDEMIYKVNITQDFVYMPVDPFNLLMYFYPNNWHFPLDDQKFNYLNE</sequence>
<keyword evidence="2" id="KW-1185">Reference proteome</keyword>
<protein>
    <submittedName>
        <fullName evidence="1">Uncharacterized protein</fullName>
    </submittedName>
</protein>
<dbReference type="EMBL" id="REGN01004117">
    <property type="protein sequence ID" value="RNA19043.1"/>
    <property type="molecule type" value="Genomic_DNA"/>
</dbReference>
<reference evidence="1 2" key="1">
    <citation type="journal article" date="2018" name="Sci. Rep.">
        <title>Genomic signatures of local adaptation to the degree of environmental predictability in rotifers.</title>
        <authorList>
            <person name="Franch-Gras L."/>
            <person name="Hahn C."/>
            <person name="Garcia-Roger E.M."/>
            <person name="Carmona M.J."/>
            <person name="Serra M."/>
            <person name="Gomez A."/>
        </authorList>
    </citation>
    <scope>NUCLEOTIDE SEQUENCE [LARGE SCALE GENOMIC DNA]</scope>
    <source>
        <strain evidence="1">HYR1</strain>
    </source>
</reference>
<name>A0A3M7R605_BRAPC</name>
<dbReference type="Proteomes" id="UP000276133">
    <property type="component" value="Unassembled WGS sequence"/>
</dbReference>
<accession>A0A3M7R605</accession>
<organism evidence="1 2">
    <name type="scientific">Brachionus plicatilis</name>
    <name type="common">Marine rotifer</name>
    <name type="synonym">Brachionus muelleri</name>
    <dbReference type="NCBI Taxonomy" id="10195"/>
    <lineage>
        <taxon>Eukaryota</taxon>
        <taxon>Metazoa</taxon>
        <taxon>Spiralia</taxon>
        <taxon>Gnathifera</taxon>
        <taxon>Rotifera</taxon>
        <taxon>Eurotatoria</taxon>
        <taxon>Monogononta</taxon>
        <taxon>Pseudotrocha</taxon>
        <taxon>Ploima</taxon>
        <taxon>Brachionidae</taxon>
        <taxon>Brachionus</taxon>
    </lineage>
</organism>
<comment type="caution">
    <text evidence="1">The sequence shown here is derived from an EMBL/GenBank/DDBJ whole genome shotgun (WGS) entry which is preliminary data.</text>
</comment>
<gene>
    <name evidence="1" type="ORF">BpHYR1_028230</name>
</gene>
<evidence type="ECO:0000313" key="2">
    <source>
        <dbReference type="Proteomes" id="UP000276133"/>
    </source>
</evidence>
<proteinExistence type="predicted"/>
<evidence type="ECO:0000313" key="1">
    <source>
        <dbReference type="EMBL" id="RNA19043.1"/>
    </source>
</evidence>